<dbReference type="Pfam" id="PF20293">
    <property type="entry name" value="MC6"/>
    <property type="match status" value="1"/>
</dbReference>
<name>A0A8J3UXL2_9ACTN</name>
<dbReference type="Proteomes" id="UP000605992">
    <property type="component" value="Unassembled WGS sequence"/>
</dbReference>
<dbReference type="InterPro" id="IPR046897">
    <property type="entry name" value="ABC-3C_MC6"/>
</dbReference>
<dbReference type="RefSeq" id="WP_203943018.1">
    <property type="nucleotide sequence ID" value="NZ_BOOR01000007.1"/>
</dbReference>
<accession>A0A8J3UXL2</accession>
<keyword evidence="2" id="KW-1185">Reference proteome</keyword>
<evidence type="ECO:0000313" key="2">
    <source>
        <dbReference type="Proteomes" id="UP000605992"/>
    </source>
</evidence>
<organism evidence="1 2">
    <name type="scientific">Planotetraspora thailandica</name>
    <dbReference type="NCBI Taxonomy" id="487172"/>
    <lineage>
        <taxon>Bacteria</taxon>
        <taxon>Bacillati</taxon>
        <taxon>Actinomycetota</taxon>
        <taxon>Actinomycetes</taxon>
        <taxon>Streptosporangiales</taxon>
        <taxon>Streptosporangiaceae</taxon>
        <taxon>Planotetraspora</taxon>
    </lineage>
</organism>
<dbReference type="AlphaFoldDB" id="A0A8J3UXL2"/>
<gene>
    <name evidence="1" type="ORF">Pth03_11100</name>
</gene>
<protein>
    <submittedName>
        <fullName evidence="1">Uncharacterized protein</fullName>
    </submittedName>
</protein>
<reference evidence="1" key="1">
    <citation type="submission" date="2021-01" db="EMBL/GenBank/DDBJ databases">
        <title>Whole genome shotgun sequence of Planotetraspora thailandica NBRC 104271.</title>
        <authorList>
            <person name="Komaki H."/>
            <person name="Tamura T."/>
        </authorList>
    </citation>
    <scope>NUCLEOTIDE SEQUENCE</scope>
    <source>
        <strain evidence="1">NBRC 104271</strain>
    </source>
</reference>
<sequence>MLLPSKAIPTDQALLAVGAQILIQLERPGSVSAVWDRLLEWRSMRGMRSALPFWWFSLALDVLYSIGVVDEHNGELVRKSRVV</sequence>
<dbReference type="EMBL" id="BOOR01000007">
    <property type="protein sequence ID" value="GII52721.1"/>
    <property type="molecule type" value="Genomic_DNA"/>
</dbReference>
<comment type="caution">
    <text evidence="1">The sequence shown here is derived from an EMBL/GenBank/DDBJ whole genome shotgun (WGS) entry which is preliminary data.</text>
</comment>
<proteinExistence type="predicted"/>
<evidence type="ECO:0000313" key="1">
    <source>
        <dbReference type="EMBL" id="GII52721.1"/>
    </source>
</evidence>